<reference evidence="8 9" key="1">
    <citation type="journal article" date="2016" name="Nat. Commun.">
        <title>Extremotolerant tardigrade genome and improved radiotolerance of human cultured cells by tardigrade-unique protein.</title>
        <authorList>
            <person name="Hashimoto T."/>
            <person name="Horikawa D.D."/>
            <person name="Saito Y."/>
            <person name="Kuwahara H."/>
            <person name="Kozuka-Hata H."/>
            <person name="Shin-I T."/>
            <person name="Minakuchi Y."/>
            <person name="Ohishi K."/>
            <person name="Motoyama A."/>
            <person name="Aizu T."/>
            <person name="Enomoto A."/>
            <person name="Kondo K."/>
            <person name="Tanaka S."/>
            <person name="Hara Y."/>
            <person name="Koshikawa S."/>
            <person name="Sagara H."/>
            <person name="Miura T."/>
            <person name="Yokobori S."/>
            <person name="Miyagawa K."/>
            <person name="Suzuki Y."/>
            <person name="Kubo T."/>
            <person name="Oyama M."/>
            <person name="Kohara Y."/>
            <person name="Fujiyama A."/>
            <person name="Arakawa K."/>
            <person name="Katayama T."/>
            <person name="Toyoda A."/>
            <person name="Kunieda T."/>
        </authorList>
    </citation>
    <scope>NUCLEOTIDE SEQUENCE [LARGE SCALE GENOMIC DNA]</scope>
    <source>
        <strain evidence="8 9">YOKOZUNA-1</strain>
    </source>
</reference>
<dbReference type="Pfam" id="PF25133">
    <property type="entry name" value="TYW2_N_2"/>
    <property type="match status" value="1"/>
</dbReference>
<evidence type="ECO:0000256" key="5">
    <source>
        <dbReference type="ARBA" id="ARBA00022694"/>
    </source>
</evidence>
<protein>
    <recommendedName>
        <fullName evidence="2">tRNA(Phe) (4-demethylwyosine(37)-C(7)) aminocarboxypropyltransferase</fullName>
        <ecNumber evidence="2">2.5.1.114</ecNumber>
    </recommendedName>
</protein>
<dbReference type="GO" id="GO:0030488">
    <property type="term" value="P:tRNA methylation"/>
    <property type="evidence" value="ECO:0007669"/>
    <property type="project" value="TreeGrafter"/>
</dbReference>
<dbReference type="GO" id="GO:0008175">
    <property type="term" value="F:tRNA methyltransferase activity"/>
    <property type="evidence" value="ECO:0007669"/>
    <property type="project" value="TreeGrafter"/>
</dbReference>
<feature type="domain" description="SAM-dependent methyltransferase TRM5/TYW2-type" evidence="7">
    <location>
        <begin position="38"/>
        <end position="332"/>
    </location>
</feature>
<dbReference type="EMBL" id="BDGG01000004">
    <property type="protein sequence ID" value="GAU98222.1"/>
    <property type="molecule type" value="Genomic_DNA"/>
</dbReference>
<evidence type="ECO:0000256" key="4">
    <source>
        <dbReference type="ARBA" id="ARBA00022691"/>
    </source>
</evidence>
<dbReference type="GO" id="GO:0102522">
    <property type="term" value="F:tRNA 4-demethylwyosine alpha-amino-alpha-carboxypropyltransferase activity"/>
    <property type="evidence" value="ECO:0007669"/>
    <property type="project" value="UniProtKB-EC"/>
</dbReference>
<dbReference type="InterPro" id="IPR029063">
    <property type="entry name" value="SAM-dependent_MTases_sf"/>
</dbReference>
<organism evidence="8 9">
    <name type="scientific">Ramazzottius varieornatus</name>
    <name type="common">Water bear</name>
    <name type="synonym">Tardigrade</name>
    <dbReference type="NCBI Taxonomy" id="947166"/>
    <lineage>
        <taxon>Eukaryota</taxon>
        <taxon>Metazoa</taxon>
        <taxon>Ecdysozoa</taxon>
        <taxon>Tardigrada</taxon>
        <taxon>Eutardigrada</taxon>
        <taxon>Parachela</taxon>
        <taxon>Hypsibioidea</taxon>
        <taxon>Ramazzottiidae</taxon>
        <taxon>Ramazzottius</taxon>
    </lineage>
</organism>
<dbReference type="EC" id="2.5.1.114" evidence="2"/>
<dbReference type="CDD" id="cd02440">
    <property type="entry name" value="AdoMet_MTases"/>
    <property type="match status" value="1"/>
</dbReference>
<gene>
    <name evidence="8" type="primary">RvY_09398-1</name>
    <name evidence="8" type="synonym">RvY_09398.1</name>
    <name evidence="8" type="ORF">RvY_09398</name>
</gene>
<evidence type="ECO:0000313" key="8">
    <source>
        <dbReference type="EMBL" id="GAU98222.1"/>
    </source>
</evidence>
<keyword evidence="5" id="KW-0819">tRNA processing</keyword>
<evidence type="ECO:0000256" key="1">
    <source>
        <dbReference type="ARBA" id="ARBA00004797"/>
    </source>
</evidence>
<dbReference type="Gene3D" id="3.30.300.110">
    <property type="entry name" value="Met-10+ protein-like domains"/>
    <property type="match status" value="1"/>
</dbReference>
<name>A0A1D1VDS9_RAMVA</name>
<evidence type="ECO:0000256" key="2">
    <source>
        <dbReference type="ARBA" id="ARBA00012265"/>
    </source>
</evidence>
<evidence type="ECO:0000256" key="6">
    <source>
        <dbReference type="ARBA" id="ARBA00049400"/>
    </source>
</evidence>
<dbReference type="Pfam" id="PF02475">
    <property type="entry name" value="TRM5-TYW2_MTfase"/>
    <property type="match status" value="1"/>
</dbReference>
<evidence type="ECO:0000313" key="9">
    <source>
        <dbReference type="Proteomes" id="UP000186922"/>
    </source>
</evidence>
<keyword evidence="3" id="KW-0808">Transferase</keyword>
<dbReference type="PROSITE" id="PS51684">
    <property type="entry name" value="SAM_MT_TRM5_TYW2"/>
    <property type="match status" value="1"/>
</dbReference>
<evidence type="ECO:0000259" key="7">
    <source>
        <dbReference type="PROSITE" id="PS51684"/>
    </source>
</evidence>
<accession>A0A1D1VDS9</accession>
<dbReference type="Gene3D" id="3.40.50.150">
    <property type="entry name" value="Vaccinia Virus protein VP39"/>
    <property type="match status" value="1"/>
</dbReference>
<dbReference type="PANTHER" id="PTHR23245:SF25">
    <property type="entry name" value="TRNA WYBUTOSINE-SYNTHESIZING PROTEIN 2 HOMOLOG"/>
    <property type="match status" value="1"/>
</dbReference>
<keyword evidence="4" id="KW-0949">S-adenosyl-L-methionine</keyword>
<evidence type="ECO:0000256" key="3">
    <source>
        <dbReference type="ARBA" id="ARBA00022679"/>
    </source>
</evidence>
<dbReference type="Proteomes" id="UP000186922">
    <property type="component" value="Unassembled WGS sequence"/>
</dbReference>
<dbReference type="InterPro" id="IPR056744">
    <property type="entry name" value="TRM5/TYW2-like_N"/>
</dbReference>
<comment type="caution">
    <text evidence="8">The sequence shown here is derived from an EMBL/GenBank/DDBJ whole genome shotgun (WGS) entry which is preliminary data.</text>
</comment>
<dbReference type="AlphaFoldDB" id="A0A1D1VDS9"/>
<sequence length="345" mass="39498">MKMVAIKRQGLEKDLGSLLESAGFALTEKDRKYIPKKWDIFSDLVLLPADAFSGGIWISLEPIALWKCVAKSFHVDRVARQGRIRSDAFRSPRVEMLLGSNTWAKKKENGLIYELNITKSMFSSGNITEKTRMLNLDCEGDVIVDLFAGIGYFTIPLLKAGAAKVYACEWNPYAVEALRRNLKLNRMEDRCEVLFGDNRQVAPVGVADRVVLGLIPSSEMSWPAAIKCLKTSHGGVLHVHMNVETLKTDQQQHVFSTYHTEQSSDYFYIASSVDWKNSPLFRDFAFTIMRRLHDMCNEMFLERWLITVVHFERVKSYGPKVWHCVYDVELRPLSYRNSSSNRLIN</sequence>
<comment type="catalytic activity">
    <reaction evidence="6">
        <text>4-demethylwyosine(37) in tRNA(Phe) + S-adenosyl-L-methionine = 4-demethyl-7-[(3S)-3-amino-3-carboxypropyl]wyosine(37) in tRNA(Phe) + S-methyl-5'-thioadenosine + H(+)</text>
        <dbReference type="Rhea" id="RHEA:36355"/>
        <dbReference type="Rhea" id="RHEA-COMP:10164"/>
        <dbReference type="Rhea" id="RHEA-COMP:10378"/>
        <dbReference type="ChEBI" id="CHEBI:15378"/>
        <dbReference type="ChEBI" id="CHEBI:17509"/>
        <dbReference type="ChEBI" id="CHEBI:59789"/>
        <dbReference type="ChEBI" id="CHEBI:64315"/>
        <dbReference type="ChEBI" id="CHEBI:73550"/>
        <dbReference type="EC" id="2.5.1.114"/>
    </reaction>
</comment>
<dbReference type="PANTHER" id="PTHR23245">
    <property type="entry name" value="TRNA METHYLTRANSFERASE"/>
    <property type="match status" value="1"/>
</dbReference>
<comment type="pathway">
    <text evidence="1">tRNA modification; wybutosine-tRNA(Phe) biosynthesis.</text>
</comment>
<dbReference type="InterPro" id="IPR056743">
    <property type="entry name" value="TRM5-TYW2-like_MTfase"/>
</dbReference>
<dbReference type="OrthoDB" id="408788at2759"/>
<dbReference type="STRING" id="947166.A0A1D1VDS9"/>
<dbReference type="SUPFAM" id="SSF53335">
    <property type="entry name" value="S-adenosyl-L-methionine-dependent methyltransferases"/>
    <property type="match status" value="1"/>
</dbReference>
<dbReference type="GO" id="GO:0031591">
    <property type="term" value="P:wybutosine biosynthetic process"/>
    <property type="evidence" value="ECO:0007669"/>
    <property type="project" value="TreeGrafter"/>
</dbReference>
<dbReference type="GO" id="GO:0005737">
    <property type="term" value="C:cytoplasm"/>
    <property type="evidence" value="ECO:0007669"/>
    <property type="project" value="TreeGrafter"/>
</dbReference>
<keyword evidence="9" id="KW-1185">Reference proteome</keyword>
<proteinExistence type="predicted"/>
<dbReference type="InterPro" id="IPR030382">
    <property type="entry name" value="MeTrfase_TRM5/TYW2"/>
</dbReference>